<dbReference type="Proteomes" id="UP001317963">
    <property type="component" value="Chromosome"/>
</dbReference>
<keyword evidence="1" id="KW-0732">Signal</keyword>
<accession>A0ABY6QBB3</accession>
<feature type="signal peptide" evidence="1">
    <location>
        <begin position="1"/>
        <end position="27"/>
    </location>
</feature>
<dbReference type="SUPFAM" id="SSF56281">
    <property type="entry name" value="Metallo-hydrolase/oxidoreductase"/>
    <property type="match status" value="1"/>
</dbReference>
<dbReference type="PANTHER" id="PTHR15032">
    <property type="entry name" value="N-ACYL-PHOSPHATIDYLETHANOLAMINE-HYDROLYZING PHOSPHOLIPASE D"/>
    <property type="match status" value="1"/>
</dbReference>
<dbReference type="Pfam" id="PF12706">
    <property type="entry name" value="Lactamase_B_2"/>
    <property type="match status" value="1"/>
</dbReference>
<gene>
    <name evidence="3" type="ORF">E0F26_01450</name>
</gene>
<feature type="domain" description="Metallo-beta-lactamase" evidence="2">
    <location>
        <begin position="106"/>
        <end position="304"/>
    </location>
</feature>
<name>A0ABY6QBB3_9GAMM</name>
<dbReference type="EMBL" id="CP036501">
    <property type="protein sequence ID" value="UZP75526.1"/>
    <property type="molecule type" value="Genomic_DNA"/>
</dbReference>
<keyword evidence="4" id="KW-1185">Reference proteome</keyword>
<keyword evidence="3" id="KW-0378">Hydrolase</keyword>
<feature type="chain" id="PRO_5047155123" evidence="1">
    <location>
        <begin position="28"/>
        <end position="348"/>
    </location>
</feature>
<proteinExistence type="predicted"/>
<dbReference type="InterPro" id="IPR036866">
    <property type="entry name" value="RibonucZ/Hydroxyglut_hydro"/>
</dbReference>
<protein>
    <submittedName>
        <fullName evidence="3">Zn-dependent hydrolase</fullName>
    </submittedName>
</protein>
<organism evidence="3 4">
    <name type="scientific">Candidatus Paraluminiphilus aquimaris</name>
    <dbReference type="NCBI Taxonomy" id="2518994"/>
    <lineage>
        <taxon>Bacteria</taxon>
        <taxon>Pseudomonadati</taxon>
        <taxon>Pseudomonadota</taxon>
        <taxon>Gammaproteobacteria</taxon>
        <taxon>Cellvibrionales</taxon>
        <taxon>Halieaceae</taxon>
        <taxon>Candidatus Paraluminiphilus</taxon>
    </lineage>
</organism>
<dbReference type="InterPro" id="IPR001279">
    <property type="entry name" value="Metallo-B-lactamas"/>
</dbReference>
<evidence type="ECO:0000256" key="1">
    <source>
        <dbReference type="SAM" id="SignalP"/>
    </source>
</evidence>
<dbReference type="GO" id="GO:0016787">
    <property type="term" value="F:hydrolase activity"/>
    <property type="evidence" value="ECO:0007669"/>
    <property type="project" value="UniProtKB-KW"/>
</dbReference>
<sequence>MYQKLQRVHFVPILMALMLSACGLVSAKPYPVSDHSDGSRFYNRDGSDKGLSDISRFLWESLWNESEWPEALANPPAPPIPDRVEQGIHTTHINHATVLIQVGGLNILTDPIWSERASPVTFAGPKRIRPPGVAISDLPEIDLILISHNHYDHLDTETLKQLRQRQNKEPVIVSGLGNAALLRSIGYEQAIELDWRDSTAVENATVHFVECQHRSARGVFDQMRTLWGSFVVETSEGNIYFAGDTGYSPHFKEQGERFGSFALSIIPIGAYEPRWFMQDIHLNPKEAVQAHIDLNSNQSVGMHFGVFQLTWEPVNQPLVDLDTALRDAEIDAESFWALEPGQARTISR</sequence>
<evidence type="ECO:0000313" key="4">
    <source>
        <dbReference type="Proteomes" id="UP001317963"/>
    </source>
</evidence>
<evidence type="ECO:0000259" key="2">
    <source>
        <dbReference type="Pfam" id="PF12706"/>
    </source>
</evidence>
<dbReference type="PROSITE" id="PS51257">
    <property type="entry name" value="PROKAR_LIPOPROTEIN"/>
    <property type="match status" value="1"/>
</dbReference>
<dbReference type="PANTHER" id="PTHR15032:SF4">
    <property type="entry name" value="N-ACYL-PHOSPHATIDYLETHANOLAMINE-HYDROLYZING PHOSPHOLIPASE D"/>
    <property type="match status" value="1"/>
</dbReference>
<reference evidence="3 4" key="1">
    <citation type="submission" date="2019-02" db="EMBL/GenBank/DDBJ databases">
        <title>Halieaceae_genomes.</title>
        <authorList>
            <person name="Li S.-H."/>
        </authorList>
    </citation>
    <scope>NUCLEOTIDE SEQUENCE [LARGE SCALE GENOMIC DNA]</scope>
    <source>
        <strain evidence="3 4">JH123</strain>
    </source>
</reference>
<evidence type="ECO:0000313" key="3">
    <source>
        <dbReference type="EMBL" id="UZP75526.1"/>
    </source>
</evidence>
<dbReference type="Gene3D" id="3.60.15.10">
    <property type="entry name" value="Ribonuclease Z/Hydroxyacylglutathione hydrolase-like"/>
    <property type="match status" value="1"/>
</dbReference>